<dbReference type="EMBL" id="JALNTZ010000004">
    <property type="protein sequence ID" value="KAJ3656189.1"/>
    <property type="molecule type" value="Genomic_DNA"/>
</dbReference>
<feature type="transmembrane region" description="Helical" evidence="1">
    <location>
        <begin position="69"/>
        <end position="91"/>
    </location>
</feature>
<evidence type="ECO:0000313" key="3">
    <source>
        <dbReference type="Proteomes" id="UP001168821"/>
    </source>
</evidence>
<feature type="transmembrane region" description="Helical" evidence="1">
    <location>
        <begin position="112"/>
        <end position="136"/>
    </location>
</feature>
<dbReference type="GO" id="GO:0016020">
    <property type="term" value="C:membrane"/>
    <property type="evidence" value="ECO:0007669"/>
    <property type="project" value="TreeGrafter"/>
</dbReference>
<dbReference type="PANTHER" id="PTHR12242:SF49">
    <property type="entry name" value="HEADBUTT, ISOFORM E"/>
    <property type="match status" value="1"/>
</dbReference>
<keyword evidence="1" id="KW-1133">Transmembrane helix</keyword>
<name>A0AA38IM58_9CUCU</name>
<protein>
    <recommendedName>
        <fullName evidence="4">Protein rolling stone</fullName>
    </recommendedName>
</protein>
<organism evidence="2 3">
    <name type="scientific">Zophobas morio</name>
    <dbReference type="NCBI Taxonomy" id="2755281"/>
    <lineage>
        <taxon>Eukaryota</taxon>
        <taxon>Metazoa</taxon>
        <taxon>Ecdysozoa</taxon>
        <taxon>Arthropoda</taxon>
        <taxon>Hexapoda</taxon>
        <taxon>Insecta</taxon>
        <taxon>Pterygota</taxon>
        <taxon>Neoptera</taxon>
        <taxon>Endopterygota</taxon>
        <taxon>Coleoptera</taxon>
        <taxon>Polyphaga</taxon>
        <taxon>Cucujiformia</taxon>
        <taxon>Tenebrionidae</taxon>
        <taxon>Zophobas</taxon>
    </lineage>
</organism>
<proteinExistence type="predicted"/>
<gene>
    <name evidence="2" type="ORF">Zmor_015285</name>
</gene>
<feature type="transmembrane region" description="Helical" evidence="1">
    <location>
        <begin position="148"/>
        <end position="166"/>
    </location>
</feature>
<sequence>MNAFKSEFSLEHLTLRHKNPYIFVTSEWQKESSFIYVVYRWAVAIFFVITLFLCFIEDWNEPVSFQVKFLLYFTNWAYIISTFQAVVIADLTTKVFRRLCKKSRSNLKCYQVYWLSNILSTDIAFLVTIWYWTFIYNPKVDVLSLANIFKHALNSVVAMVDLFIVAHPVRLLHGIYSAVFLVVYGLFSAAYYVCGGLGKNGYTYMYTFLDWRKPWCTFGICMGLVVIVNILHSVVWLLYQLRKWIRSKYFSTEEDRHLINTIKYVDKRKLFKNKIN</sequence>
<dbReference type="AlphaFoldDB" id="A0AA38IM58"/>
<dbReference type="Pfam" id="PF21534">
    <property type="entry name" value="Rost"/>
    <property type="match status" value="1"/>
</dbReference>
<feature type="transmembrane region" description="Helical" evidence="1">
    <location>
        <begin position="37"/>
        <end position="57"/>
    </location>
</feature>
<evidence type="ECO:0008006" key="4">
    <source>
        <dbReference type="Google" id="ProtNLM"/>
    </source>
</evidence>
<feature type="transmembrane region" description="Helical" evidence="1">
    <location>
        <begin position="218"/>
        <end position="239"/>
    </location>
</feature>
<evidence type="ECO:0000256" key="1">
    <source>
        <dbReference type="SAM" id="Phobius"/>
    </source>
</evidence>
<feature type="transmembrane region" description="Helical" evidence="1">
    <location>
        <begin position="178"/>
        <end position="198"/>
    </location>
</feature>
<dbReference type="PANTHER" id="PTHR12242">
    <property type="entry name" value="OS02G0130600 PROTEIN-RELATED"/>
    <property type="match status" value="1"/>
</dbReference>
<comment type="caution">
    <text evidence="2">The sequence shown here is derived from an EMBL/GenBank/DDBJ whole genome shotgun (WGS) entry which is preliminary data.</text>
</comment>
<dbReference type="Proteomes" id="UP001168821">
    <property type="component" value="Unassembled WGS sequence"/>
</dbReference>
<keyword evidence="1" id="KW-0812">Transmembrane</keyword>
<keyword evidence="1" id="KW-0472">Membrane</keyword>
<accession>A0AA38IM58</accession>
<evidence type="ECO:0000313" key="2">
    <source>
        <dbReference type="EMBL" id="KAJ3656189.1"/>
    </source>
</evidence>
<keyword evidence="3" id="KW-1185">Reference proteome</keyword>
<reference evidence="2" key="1">
    <citation type="journal article" date="2023" name="G3 (Bethesda)">
        <title>Whole genome assemblies of Zophobas morio and Tenebrio molitor.</title>
        <authorList>
            <person name="Kaur S."/>
            <person name="Stinson S.A."/>
            <person name="diCenzo G.C."/>
        </authorList>
    </citation>
    <scope>NUCLEOTIDE SEQUENCE</scope>
    <source>
        <strain evidence="2">QUZm001</strain>
    </source>
</reference>
<dbReference type="InterPro" id="IPR049352">
    <property type="entry name" value="Rost"/>
</dbReference>